<evidence type="ECO:0000256" key="4">
    <source>
        <dbReference type="ARBA" id="ARBA00023136"/>
    </source>
</evidence>
<evidence type="ECO:0000313" key="8">
    <source>
        <dbReference type="Proteomes" id="UP001519362"/>
    </source>
</evidence>
<feature type="transmembrane region" description="Helical" evidence="5">
    <location>
        <begin position="323"/>
        <end position="345"/>
    </location>
</feature>
<dbReference type="EMBL" id="JAGIOL010000001">
    <property type="protein sequence ID" value="MBP2436762.1"/>
    <property type="molecule type" value="Genomic_DNA"/>
</dbReference>
<dbReference type="PANTHER" id="PTHR43471:SF3">
    <property type="entry name" value="ABC TRANSPORTER PERMEASE PROTEIN NATB"/>
    <property type="match status" value="1"/>
</dbReference>
<proteinExistence type="predicted"/>
<comment type="subcellular location">
    <subcellularLocation>
        <location evidence="1">Membrane</location>
        <topology evidence="1">Multi-pass membrane protein</topology>
    </subcellularLocation>
</comment>
<dbReference type="Proteomes" id="UP001519362">
    <property type="component" value="Unassembled WGS sequence"/>
</dbReference>
<keyword evidence="4 5" id="KW-0472">Membrane</keyword>
<feature type="transmembrane region" description="Helical" evidence="5">
    <location>
        <begin position="236"/>
        <end position="262"/>
    </location>
</feature>
<feature type="transmembrane region" description="Helical" evidence="5">
    <location>
        <begin position="147"/>
        <end position="169"/>
    </location>
</feature>
<name>A0ABS4ZHL1_9MICO</name>
<evidence type="ECO:0000259" key="6">
    <source>
        <dbReference type="Pfam" id="PF12698"/>
    </source>
</evidence>
<evidence type="ECO:0000256" key="2">
    <source>
        <dbReference type="ARBA" id="ARBA00022692"/>
    </source>
</evidence>
<dbReference type="Pfam" id="PF12698">
    <property type="entry name" value="ABC2_membrane_3"/>
    <property type="match status" value="1"/>
</dbReference>
<feature type="transmembrane region" description="Helical" evidence="5">
    <location>
        <begin position="31"/>
        <end position="54"/>
    </location>
</feature>
<organism evidence="7 8">
    <name type="scientific">Microbacterium amylolyticum</name>
    <dbReference type="NCBI Taxonomy" id="936337"/>
    <lineage>
        <taxon>Bacteria</taxon>
        <taxon>Bacillati</taxon>
        <taxon>Actinomycetota</taxon>
        <taxon>Actinomycetes</taxon>
        <taxon>Micrococcales</taxon>
        <taxon>Microbacteriaceae</taxon>
        <taxon>Microbacterium</taxon>
    </lineage>
</organism>
<sequence>MSAQNPGGLTLPQATALVAEREIVDKLRSKAFLVTTTILVLGAIAAVVIMSFLANRDSTTSVATTPDVGNVIVGVDGFDVTPVQNREAGEELLRDGDVDALITGGAGNTGFTVVALDSVPQDVVLLLSQQPDVELLEGDPASTGMRMILGIGFGVVFMMAGMTFGAPVASSVVEEKATRIVEILLSAIPARALLAGKVLGNTVIAMSQILLLVVAVAIGLIATGQTDVLATLGAPVLWFAAFFLFGFVLIASMFAAAGSMVSRSEDVGATMTPIMWIVMIPYFVVIFFAENAVVMTVTSYVPFGAPVAMPIRLFFNEAQWWEPLLSLVLLVATCAGIVTLAAKIYENSLLKMGSRVKLREALAK</sequence>
<feature type="domain" description="ABC-2 type transporter transmembrane" evidence="6">
    <location>
        <begin position="30"/>
        <end position="342"/>
    </location>
</feature>
<evidence type="ECO:0000256" key="5">
    <source>
        <dbReference type="SAM" id="Phobius"/>
    </source>
</evidence>
<keyword evidence="2 5" id="KW-0812">Transmembrane</keyword>
<evidence type="ECO:0000256" key="3">
    <source>
        <dbReference type="ARBA" id="ARBA00022989"/>
    </source>
</evidence>
<keyword evidence="3 5" id="KW-1133">Transmembrane helix</keyword>
<gene>
    <name evidence="7" type="ORF">JOF34_001348</name>
</gene>
<dbReference type="RefSeq" id="WP_165135585.1">
    <property type="nucleotide sequence ID" value="NZ_CP049253.1"/>
</dbReference>
<dbReference type="PANTHER" id="PTHR43471">
    <property type="entry name" value="ABC TRANSPORTER PERMEASE"/>
    <property type="match status" value="1"/>
</dbReference>
<reference evidence="7 8" key="1">
    <citation type="submission" date="2021-03" db="EMBL/GenBank/DDBJ databases">
        <title>Sequencing the genomes of 1000 actinobacteria strains.</title>
        <authorList>
            <person name="Klenk H.-P."/>
        </authorList>
    </citation>
    <scope>NUCLEOTIDE SEQUENCE [LARGE SCALE GENOMIC DNA]</scope>
    <source>
        <strain evidence="7 8">DSM 24221</strain>
    </source>
</reference>
<dbReference type="InterPro" id="IPR013525">
    <property type="entry name" value="ABC2_TM"/>
</dbReference>
<evidence type="ECO:0000256" key="1">
    <source>
        <dbReference type="ARBA" id="ARBA00004141"/>
    </source>
</evidence>
<evidence type="ECO:0000313" key="7">
    <source>
        <dbReference type="EMBL" id="MBP2436762.1"/>
    </source>
</evidence>
<feature type="transmembrane region" description="Helical" evidence="5">
    <location>
        <begin position="274"/>
        <end position="303"/>
    </location>
</feature>
<keyword evidence="8" id="KW-1185">Reference proteome</keyword>
<comment type="caution">
    <text evidence="7">The sequence shown here is derived from an EMBL/GenBank/DDBJ whole genome shotgun (WGS) entry which is preliminary data.</text>
</comment>
<feature type="transmembrane region" description="Helical" evidence="5">
    <location>
        <begin position="198"/>
        <end position="224"/>
    </location>
</feature>
<accession>A0ABS4ZHL1</accession>
<protein>
    <submittedName>
        <fullName evidence="7">ABC-2 type transport system permease protein</fullName>
    </submittedName>
</protein>